<evidence type="ECO:0000313" key="21">
    <source>
        <dbReference type="Proteomes" id="UP000002315"/>
    </source>
</evidence>
<evidence type="ECO:0000256" key="11">
    <source>
        <dbReference type="ARBA" id="ARBA00022842"/>
    </source>
</evidence>
<dbReference type="PANTHER" id="PTHR13872">
    <property type="entry name" value="DOLICHYL-DIPHOSPHOOLIGOSACCHARIDE--PROTEIN GLYCOSYLTRANSFERASE SUBUNIT"/>
    <property type="match status" value="1"/>
</dbReference>
<feature type="domain" description="Oligosaccharyl transferase STT3 N-terminal" evidence="18">
    <location>
        <begin position="24"/>
        <end position="480"/>
    </location>
</feature>
<keyword evidence="11" id="KW-0460">Magnesium</keyword>
<evidence type="ECO:0000259" key="19">
    <source>
        <dbReference type="Pfam" id="PF21436"/>
    </source>
</evidence>
<evidence type="ECO:0000256" key="7">
    <source>
        <dbReference type="ARBA" id="ARBA00022676"/>
    </source>
</evidence>
<keyword evidence="8 20" id="KW-0808">Transferase</keyword>
<keyword evidence="13 17" id="KW-0472">Membrane</keyword>
<comment type="similarity">
    <text evidence="5">Belongs to the STT3 family.</text>
</comment>
<feature type="transmembrane region" description="Helical" evidence="17">
    <location>
        <begin position="441"/>
        <end position="461"/>
    </location>
</feature>
<evidence type="ECO:0000256" key="5">
    <source>
        <dbReference type="ARBA" id="ARBA00010810"/>
    </source>
</evidence>
<feature type="transmembrane region" description="Helical" evidence="17">
    <location>
        <begin position="205"/>
        <end position="222"/>
    </location>
</feature>
<dbReference type="GO" id="GO:0005886">
    <property type="term" value="C:plasma membrane"/>
    <property type="evidence" value="ECO:0007669"/>
    <property type="project" value="UniProtKB-SubCell"/>
</dbReference>
<accession>E3GXE8</accession>
<evidence type="ECO:0000256" key="10">
    <source>
        <dbReference type="ARBA" id="ARBA00022723"/>
    </source>
</evidence>
<feature type="transmembrane region" description="Helical" evidence="17">
    <location>
        <begin position="468"/>
        <end position="487"/>
    </location>
</feature>
<evidence type="ECO:0000256" key="16">
    <source>
        <dbReference type="ARBA" id="ARBA00034066"/>
    </source>
</evidence>
<feature type="transmembrane region" description="Helical" evidence="17">
    <location>
        <begin position="151"/>
        <end position="168"/>
    </location>
</feature>
<evidence type="ECO:0000256" key="13">
    <source>
        <dbReference type="ARBA" id="ARBA00023136"/>
    </source>
</evidence>
<comment type="cofactor">
    <cofactor evidence="1">
        <name>Mn(2+)</name>
        <dbReference type="ChEBI" id="CHEBI:29035"/>
    </cofactor>
</comment>
<keyword evidence="12 17" id="KW-1133">Transmembrane helix</keyword>
<name>E3GXE8_METFV</name>
<dbReference type="Pfam" id="PF02516">
    <property type="entry name" value="STT3"/>
    <property type="match status" value="1"/>
</dbReference>
<protein>
    <recommendedName>
        <fullName evidence="6">dolichyl-phosphooligosaccharide-protein glycotransferase</fullName>
        <ecNumber evidence="6">2.4.99.21</ecNumber>
    </recommendedName>
    <alternativeName>
        <fullName evidence="15">Oligosaccharyl transferase</fullName>
    </alternativeName>
</protein>
<keyword evidence="21" id="KW-1185">Reference proteome</keyword>
<dbReference type="CAZy" id="GT66">
    <property type="family name" value="Glycosyltransferase Family 66"/>
</dbReference>
<feature type="transmembrane region" description="Helical" evidence="17">
    <location>
        <begin position="174"/>
        <end position="193"/>
    </location>
</feature>
<evidence type="ECO:0000256" key="17">
    <source>
        <dbReference type="SAM" id="Phobius"/>
    </source>
</evidence>
<dbReference type="Proteomes" id="UP000002315">
    <property type="component" value="Chromosome"/>
</dbReference>
<dbReference type="InterPro" id="IPR048307">
    <property type="entry name" value="STT3_N"/>
</dbReference>
<feature type="transmembrane region" description="Helical" evidence="17">
    <location>
        <begin position="493"/>
        <end position="510"/>
    </location>
</feature>
<evidence type="ECO:0000313" key="20">
    <source>
        <dbReference type="EMBL" id="ADP76980.1"/>
    </source>
</evidence>
<dbReference type="UniPathway" id="UPA00378"/>
<keyword evidence="14" id="KW-0464">Manganese</keyword>
<evidence type="ECO:0000256" key="2">
    <source>
        <dbReference type="ARBA" id="ARBA00001946"/>
    </source>
</evidence>
<proteinExistence type="inferred from homology"/>
<comment type="catalytic activity">
    <reaction evidence="16">
        <text>an archaeal dolichyl phosphooligosaccharide + [protein]-L-asparagine = an archaeal dolichyl phosphate + a glycoprotein with the oligosaccharide chain attached by N-beta-D-glycosyl linkage to a protein L-asparagine.</text>
        <dbReference type="EC" id="2.4.99.21"/>
    </reaction>
</comment>
<comment type="cofactor">
    <cofactor evidence="2">
        <name>Mg(2+)</name>
        <dbReference type="ChEBI" id="CHEBI:18420"/>
    </cofactor>
</comment>
<feature type="transmembrane region" description="Helical" evidence="17">
    <location>
        <begin position="345"/>
        <end position="367"/>
    </location>
</feature>
<comment type="subcellular location">
    <subcellularLocation>
        <location evidence="3">Cell membrane</location>
        <topology evidence="3">Multi-pass membrane protein</topology>
    </subcellularLocation>
</comment>
<dbReference type="InterPro" id="IPR048999">
    <property type="entry name" value="STT3-PglB_core"/>
</dbReference>
<gene>
    <name evidence="20" type="ordered locus">Mfer_0177</name>
</gene>
<dbReference type="Pfam" id="PF21436">
    <property type="entry name" value="STT3-PglB_core"/>
    <property type="match status" value="1"/>
</dbReference>
<evidence type="ECO:0000256" key="1">
    <source>
        <dbReference type="ARBA" id="ARBA00001936"/>
    </source>
</evidence>
<feature type="transmembrane region" description="Helical" evidence="17">
    <location>
        <begin position="418"/>
        <end position="435"/>
    </location>
</feature>
<reference evidence="20 21" key="1">
    <citation type="journal article" date="2010" name="Stand. Genomic Sci.">
        <title>Complete genome sequence of Methanothermus fervidus type strain (V24S).</title>
        <authorList>
            <person name="Anderson I."/>
            <person name="Djao O.D."/>
            <person name="Misra M."/>
            <person name="Chertkov O."/>
            <person name="Nolan M."/>
            <person name="Lucas S."/>
            <person name="Lapidus A."/>
            <person name="Del Rio T.G."/>
            <person name="Tice H."/>
            <person name="Cheng J.F."/>
            <person name="Tapia R."/>
            <person name="Han C."/>
            <person name="Goodwin L."/>
            <person name="Pitluck S."/>
            <person name="Liolios K."/>
            <person name="Ivanova N."/>
            <person name="Mavromatis K."/>
            <person name="Mikhailova N."/>
            <person name="Pati A."/>
            <person name="Brambilla E."/>
            <person name="Chen A."/>
            <person name="Palaniappan K."/>
            <person name="Land M."/>
            <person name="Hauser L."/>
            <person name="Chang Y.J."/>
            <person name="Jeffries C.D."/>
            <person name="Sikorski J."/>
            <person name="Spring S."/>
            <person name="Rohde M."/>
            <person name="Eichinger K."/>
            <person name="Huber H."/>
            <person name="Wirth R."/>
            <person name="Goker M."/>
            <person name="Detter J.C."/>
            <person name="Woyke T."/>
            <person name="Bristow J."/>
            <person name="Eisen J.A."/>
            <person name="Markowitz V."/>
            <person name="Hugenholtz P."/>
            <person name="Klenk H.P."/>
            <person name="Kyrpides N.C."/>
        </authorList>
    </citation>
    <scope>NUCLEOTIDE SEQUENCE [LARGE SCALE GENOMIC DNA]</scope>
    <source>
        <strain evidence="21">ATCC 43054 / DSM 2088 / JCM 10308 / V24 S</strain>
    </source>
</reference>
<dbReference type="GO" id="GO:0046872">
    <property type="term" value="F:metal ion binding"/>
    <property type="evidence" value="ECO:0007669"/>
    <property type="project" value="UniProtKB-KW"/>
</dbReference>
<evidence type="ECO:0000256" key="4">
    <source>
        <dbReference type="ARBA" id="ARBA00004922"/>
    </source>
</evidence>
<keyword evidence="9 17" id="KW-0812">Transmembrane</keyword>
<evidence type="ECO:0000256" key="6">
    <source>
        <dbReference type="ARBA" id="ARBA00012602"/>
    </source>
</evidence>
<keyword evidence="10" id="KW-0479">Metal-binding</keyword>
<feature type="domain" description="STT3/PglB/AglB core" evidence="19">
    <location>
        <begin position="567"/>
        <end position="651"/>
    </location>
</feature>
<evidence type="ECO:0000259" key="18">
    <source>
        <dbReference type="Pfam" id="PF02516"/>
    </source>
</evidence>
<dbReference type="STRING" id="523846.Mfer_0177"/>
<feature type="transmembrane region" description="Helical" evidence="17">
    <location>
        <begin position="124"/>
        <end position="144"/>
    </location>
</feature>
<feature type="transmembrane region" description="Helical" evidence="17">
    <location>
        <begin position="228"/>
        <end position="246"/>
    </location>
</feature>
<evidence type="ECO:0000256" key="12">
    <source>
        <dbReference type="ARBA" id="ARBA00022989"/>
    </source>
</evidence>
<evidence type="ECO:0000256" key="8">
    <source>
        <dbReference type="ARBA" id="ARBA00022679"/>
    </source>
</evidence>
<dbReference type="KEGG" id="mfv:Mfer_0177"/>
<keyword evidence="7" id="KW-0328">Glycosyltransferase</keyword>
<evidence type="ECO:0000256" key="9">
    <source>
        <dbReference type="ARBA" id="ARBA00022692"/>
    </source>
</evidence>
<dbReference type="Gene3D" id="3.40.50.12610">
    <property type="match status" value="1"/>
</dbReference>
<comment type="pathway">
    <text evidence="4">Protein modification; protein glycosylation.</text>
</comment>
<dbReference type="AlphaFoldDB" id="E3GXE8"/>
<evidence type="ECO:0000256" key="15">
    <source>
        <dbReference type="ARBA" id="ARBA00030679"/>
    </source>
</evidence>
<dbReference type="GO" id="GO:0004576">
    <property type="term" value="F:oligosaccharyl transferase activity"/>
    <property type="evidence" value="ECO:0007669"/>
    <property type="project" value="InterPro"/>
</dbReference>
<feature type="transmembrane region" description="Helical" evidence="17">
    <location>
        <begin position="266"/>
        <end position="289"/>
    </location>
</feature>
<organism evidence="20 21">
    <name type="scientific">Methanothermus fervidus (strain ATCC 43054 / DSM 2088 / JCM 10308 / V24 S)</name>
    <dbReference type="NCBI Taxonomy" id="523846"/>
    <lineage>
        <taxon>Archaea</taxon>
        <taxon>Methanobacteriati</taxon>
        <taxon>Methanobacteriota</taxon>
        <taxon>Methanomada group</taxon>
        <taxon>Methanobacteria</taxon>
        <taxon>Methanobacteriales</taxon>
        <taxon>Methanothermaceae</taxon>
        <taxon>Methanothermus</taxon>
    </lineage>
</organism>
<dbReference type="EMBL" id="CP002278">
    <property type="protein sequence ID" value="ADP76980.1"/>
    <property type="molecule type" value="Genomic_DNA"/>
</dbReference>
<sequence>MKKKMLNTIKQIAIIAILFSLAFYIRSEAVNIGGVPPDQKNFYKDPSTGLPYFSEIDSYYNLRLTTNFLTKGMLGDTKVNGKDWDLHSYYPPGRPVDYPPMIVYVTSFLYKFVNIFKKVSLPVVAFWTGAFIGSLVVIPAYLFVRKITNDYGGITAALLVAFAPVYFAHTFAGLFRTAMFNVLFPILIMWFFAESIVAKTFKRRVIFAVATAISIILFSLSWVGYVFYLAVIFVVALVYFGLRYFIERGKVEYVSKLDWIKGQRELLALLIVAIICGGILTIGGGPSAIPNALSQLVGAVQMQALTQTSSYPNVYISVAELQVPPFVMPIPGKPGSVFLPNQMSAVGQIGGLGVFLLGVAGIIALLWKAGSIYRSEFSLTKDFLKTTPKIRAGKTSKFKKRKRRISEEVSRDIQIEHLFYAVLFTIWSIMAGYAVTKGIRFAEPFSIPMSLSAGIFVGFAADFVKKHVRAELTALTLAFICGILAASPFAPTVQMKFLAGIISAILVYIVRKHSLRSVIIALLIVGVAATPSIYGAQQFASQIVPSSNTGMYNATKWIKDHTTPGTVIMSWWDFGHFFTYEADRPVTFDGGSQNTPRAYWIGKALLTNNETLSAGILRMLASSGDKAYLTLDNYTHDTAKTVEILDKTLGVPKSEARNIMINEYKLTPQQADTILQYTHPDKKRPFVLVCSSDMIPKAAWWSYFGSWNFETKNGTHYFYHISQQVSPPQKEKDKTVIYTINEVMQNQMICTKIEKKANEINATILMGTKGNLNEVKPHKLVIIEGNRVVKNEIVDKDSNYGLVVIGQGGSYVTIVMDKQLEDSVFTKLFILGGFNQTTFKYLHSEPGVSIWTAQ</sequence>
<dbReference type="PANTHER" id="PTHR13872:SF1">
    <property type="entry name" value="DOLICHYL-DIPHOSPHOOLIGOSACCHARIDE--PROTEIN GLYCOSYLTRANSFERASE SUBUNIT STT3B"/>
    <property type="match status" value="1"/>
</dbReference>
<dbReference type="HOGENOM" id="CLU_018380_0_0_2"/>
<evidence type="ECO:0000256" key="3">
    <source>
        <dbReference type="ARBA" id="ARBA00004651"/>
    </source>
</evidence>
<feature type="transmembrane region" description="Helical" evidence="17">
    <location>
        <begin position="517"/>
        <end position="536"/>
    </location>
</feature>
<evidence type="ECO:0000256" key="14">
    <source>
        <dbReference type="ARBA" id="ARBA00023211"/>
    </source>
</evidence>
<dbReference type="EC" id="2.4.99.21" evidence="6"/>
<dbReference type="InterPro" id="IPR003674">
    <property type="entry name" value="Oligo_trans_STT3"/>
</dbReference>